<dbReference type="Pfam" id="PF01700">
    <property type="entry name" value="Orbi_VP3"/>
    <property type="match status" value="1"/>
</dbReference>
<organism evidence="3">
    <name type="scientific">Baku virus</name>
    <dbReference type="NCBI Taxonomy" id="1484571"/>
    <lineage>
        <taxon>Viruses</taxon>
        <taxon>Riboviria</taxon>
        <taxon>Orthornavirae</taxon>
        <taxon>Duplornaviricota</taxon>
        <taxon>Resentoviricetes</taxon>
        <taxon>Reovirales</taxon>
        <taxon>Sedoreoviridae</taxon>
        <taxon>Orbivirus</taxon>
    </lineage>
</organism>
<protein>
    <submittedName>
        <fullName evidence="3">Inner core protein</fullName>
    </submittedName>
</protein>
<dbReference type="SUPFAM" id="SSF56831">
    <property type="entry name" value="Reovirus inner layer core protein p3"/>
    <property type="match status" value="1"/>
</dbReference>
<gene>
    <name evidence="3" type="primary">T2</name>
</gene>
<keyword evidence="2" id="KW-0946">Virion</keyword>
<dbReference type="InterPro" id="IPR002614">
    <property type="entry name" value="Inner_layer_core_VP3_Orbivir"/>
</dbReference>
<evidence type="ECO:0000256" key="2">
    <source>
        <dbReference type="ARBA" id="ARBA00022844"/>
    </source>
</evidence>
<proteinExistence type="predicted"/>
<accession>A0A3P8MIE3</accession>
<reference evidence="3" key="1">
    <citation type="submission" date="2016-10" db="EMBL/GenBank/DDBJ databases">
        <title>Genetic diversity of tick-borne orbiviruses.</title>
        <authorList>
            <person name="Eremyan A.A."/>
            <person name="Alkhovsky S.V."/>
            <person name="Shchetinin A.M."/>
        </authorList>
    </citation>
    <scope>NUCLEOTIDE SEQUENCE</scope>
    <source>
        <strain evidence="3">LEIV-2275Uz</strain>
    </source>
</reference>
<name>A0A3P8MIE3_9REOV</name>
<dbReference type="GO" id="GO:0044423">
    <property type="term" value="C:virion component"/>
    <property type="evidence" value="ECO:0007669"/>
    <property type="project" value="UniProtKB-KW"/>
</dbReference>
<dbReference type="InterPro" id="IPR016029">
    <property type="entry name" value="Inner_layer_core_VP3_Reovir"/>
</dbReference>
<evidence type="ECO:0000313" key="3">
    <source>
        <dbReference type="EMBL" id="ATW68819.1"/>
    </source>
</evidence>
<dbReference type="GO" id="GO:0005198">
    <property type="term" value="F:structural molecule activity"/>
    <property type="evidence" value="ECO:0007669"/>
    <property type="project" value="InterPro"/>
</dbReference>
<dbReference type="EMBL" id="KY023340">
    <property type="protein sequence ID" value="ATW68819.1"/>
    <property type="molecule type" value="Genomic_RNA"/>
</dbReference>
<evidence type="ECO:0000256" key="1">
    <source>
        <dbReference type="ARBA" id="ARBA00004328"/>
    </source>
</evidence>
<comment type="subcellular location">
    <subcellularLocation>
        <location evidence="1">Virion</location>
    </subcellularLocation>
</comment>
<sequence length="908" mass="102630">MANPPVREPTPAEQTRNAPYLQGSELQQEDGPILSLFALQEIIHKVRQAQTALRNEGREVDAATPELEGILRSLTDLRTERGYRVIQHVPNYYRFVASQSRERFFRVNSHFESITQGTEASDLQDPVALMSMVLSRVTAIREAGSFILHNAPTHFVDGREVIDQRALGVDIEALLNMCEPRVRHTLCQRLEQLTVQNQELQRTLVDVYPAAVPNAIFQIHQALTAHILQNQRVEFRRSLEWLQGYGAFKRIDFSPELLTDIFAPDTIYVQSFCVPANPTLIWEVPRSGVPNLIINAALGVPRGAYILPNPRISAVTIASRVTTTTPFGQILNTVPTEAQMNDVRKIYFALQFPNQVLIDVRPEPGHQIDEIVRAVAGVLGKLLFSYGPHIFNITSHAARMLDQACASFLQLATDDRRTIRRGPSGRPLDFVIVQGQRHFDCNVLAAVPARGNGYNSWNADTIGQRETPYPHVGRLIRYLGYQPEEILDERFSGDDYRYPLHDVMCEALAISGHVHERNYLEAMRQHHVVRLAYISQIINRDLVSAFTLPDDRFAALAAGVPQDACGADGPVVLDVSYHSIIHAFRLRFLPVARPDRLITQPILESVYASYLSVAKFAATQLQAFVNTNVDSFPTARPLDVWRSVYQLLPSPIRAVIELTGQLSFVTGRDVIPWIRSAVMQESIPLLCERATWAQISDPSVIGFSRDVFLYRERLPEYPLEDVEEFRREARFYTNHLDSRPDNGRCVLMDRANLHQFAGEGRLRILLRELLDDDLYVQIGNVLRPITLHIFHGLPPSDVLLDTPYEYVRAPQNGPLARVRLAMVRRVHLYYMLYTADELSFPDELVSLTPSHSLTHVFLPFSPVERVDVDTALNVITRDLISIRSRMRIMDLAAALEAGNQYAVPTPAP</sequence>